<dbReference type="Proteomes" id="UP000622707">
    <property type="component" value="Unassembled WGS sequence"/>
</dbReference>
<evidence type="ECO:0000256" key="2">
    <source>
        <dbReference type="ARBA" id="ARBA00022723"/>
    </source>
</evidence>
<dbReference type="InterPro" id="IPR017941">
    <property type="entry name" value="Rieske_2Fe-2S"/>
</dbReference>
<dbReference type="InterPro" id="IPR005805">
    <property type="entry name" value="Rieske_Fe-S_prot_C"/>
</dbReference>
<accession>A0ABS1JNX8</accession>
<feature type="region of interest" description="Disordered" evidence="7">
    <location>
        <begin position="489"/>
        <end position="509"/>
    </location>
</feature>
<reference evidence="9 10" key="1">
    <citation type="journal article" date="2017" name="Int. J. Syst. Evol. Microbiol.">
        <title>Ramlibacter alkalitolerans sp. nov., alkali-tolerant bacterium isolated from soil of ginseng.</title>
        <authorList>
            <person name="Lee D.H."/>
            <person name="Cha C.J."/>
        </authorList>
    </citation>
    <scope>NUCLEOTIDE SEQUENCE [LARGE SCALE GENOMIC DNA]</scope>
    <source>
        <strain evidence="9 10">KACC 19305</strain>
    </source>
</reference>
<keyword evidence="5" id="KW-0411">Iron-sulfur</keyword>
<dbReference type="RefSeq" id="WP_201689922.1">
    <property type="nucleotide sequence ID" value="NZ_JAEQND010000006.1"/>
</dbReference>
<evidence type="ECO:0000256" key="3">
    <source>
        <dbReference type="ARBA" id="ARBA00023002"/>
    </source>
</evidence>
<keyword evidence="10" id="KW-1185">Reference proteome</keyword>
<dbReference type="Pfam" id="PF01266">
    <property type="entry name" value="DAO"/>
    <property type="match status" value="1"/>
</dbReference>
<dbReference type="PROSITE" id="PS51296">
    <property type="entry name" value="RIESKE"/>
    <property type="match status" value="1"/>
</dbReference>
<organism evidence="9 10">
    <name type="scientific">Ramlibacter alkalitolerans</name>
    <dbReference type="NCBI Taxonomy" id="2039631"/>
    <lineage>
        <taxon>Bacteria</taxon>
        <taxon>Pseudomonadati</taxon>
        <taxon>Pseudomonadota</taxon>
        <taxon>Betaproteobacteria</taxon>
        <taxon>Burkholderiales</taxon>
        <taxon>Comamonadaceae</taxon>
        <taxon>Ramlibacter</taxon>
    </lineage>
</organism>
<dbReference type="Gene3D" id="3.50.50.60">
    <property type="entry name" value="FAD/NAD(P)-binding domain"/>
    <property type="match status" value="1"/>
</dbReference>
<keyword evidence="4" id="KW-0408">Iron</keyword>
<protein>
    <submittedName>
        <fullName evidence="9">FAD-dependent oxidoreductase</fullName>
    </submittedName>
</protein>
<evidence type="ECO:0000256" key="6">
    <source>
        <dbReference type="ARBA" id="ARBA00023157"/>
    </source>
</evidence>
<dbReference type="InterPro" id="IPR006076">
    <property type="entry name" value="FAD-dep_OxRdtase"/>
</dbReference>
<dbReference type="SUPFAM" id="SSF50022">
    <property type="entry name" value="ISP domain"/>
    <property type="match status" value="1"/>
</dbReference>
<evidence type="ECO:0000256" key="5">
    <source>
        <dbReference type="ARBA" id="ARBA00023014"/>
    </source>
</evidence>
<evidence type="ECO:0000256" key="1">
    <source>
        <dbReference type="ARBA" id="ARBA00022714"/>
    </source>
</evidence>
<evidence type="ECO:0000313" key="9">
    <source>
        <dbReference type="EMBL" id="MBL0425980.1"/>
    </source>
</evidence>
<evidence type="ECO:0000313" key="10">
    <source>
        <dbReference type="Proteomes" id="UP000622707"/>
    </source>
</evidence>
<name>A0ABS1JNX8_9BURK</name>
<keyword evidence="3" id="KW-0560">Oxidoreductase</keyword>
<evidence type="ECO:0000259" key="8">
    <source>
        <dbReference type="PROSITE" id="PS51296"/>
    </source>
</evidence>
<dbReference type="Pfam" id="PF00355">
    <property type="entry name" value="Rieske"/>
    <property type="match status" value="1"/>
</dbReference>
<keyword evidence="2" id="KW-0479">Metal-binding</keyword>
<proteinExistence type="predicted"/>
<dbReference type="InterPro" id="IPR036188">
    <property type="entry name" value="FAD/NAD-bd_sf"/>
</dbReference>
<dbReference type="SUPFAM" id="SSF51905">
    <property type="entry name" value="FAD/NAD(P)-binding domain"/>
    <property type="match status" value="1"/>
</dbReference>
<evidence type="ECO:0000256" key="4">
    <source>
        <dbReference type="ARBA" id="ARBA00023004"/>
    </source>
</evidence>
<dbReference type="PRINTS" id="PR00162">
    <property type="entry name" value="RIESKE"/>
</dbReference>
<dbReference type="PANTHER" id="PTHR13847">
    <property type="entry name" value="SARCOSINE DEHYDROGENASE-RELATED"/>
    <property type="match status" value="1"/>
</dbReference>
<evidence type="ECO:0000256" key="7">
    <source>
        <dbReference type="SAM" id="MobiDB-lite"/>
    </source>
</evidence>
<dbReference type="InterPro" id="IPR036922">
    <property type="entry name" value="Rieske_2Fe-2S_sf"/>
</dbReference>
<keyword evidence="1" id="KW-0001">2Fe-2S</keyword>
<feature type="domain" description="Rieske" evidence="8">
    <location>
        <begin position="414"/>
        <end position="496"/>
    </location>
</feature>
<gene>
    <name evidence="9" type="ORF">JI746_12775</name>
</gene>
<comment type="caution">
    <text evidence="9">The sequence shown here is derived from an EMBL/GenBank/DDBJ whole genome shotgun (WGS) entry which is preliminary data.</text>
</comment>
<dbReference type="Gene3D" id="3.30.9.10">
    <property type="entry name" value="D-Amino Acid Oxidase, subunit A, domain 2"/>
    <property type="match status" value="1"/>
</dbReference>
<keyword evidence="6" id="KW-1015">Disulfide bond</keyword>
<sequence length="509" mass="54757">MDTLSVWRGTAAPTGYAMLSGDVTCDVLIIGGGITGVTLADLLAEQKTANPPRVVLLEADEIGTGTTGNSTGNLYETLSSGLRQVADKWGAEVARQVVSERRTAVNFIEERCRLLPDVGFRRCDLVEWADAAHNEAIRQEFNALTAAGCAVERGSSIPAPLPPAEGEVLVLRNQAQFQPQAYVVALARRAAEAGCTIHEHSRVLEIDHKAKRAVTASGSVTARDIVMATHSPKGVHLVHTEMPVHREYALALEWTPDAPPGPGTFWWKATEHLSIRRLQAGNRHFLICAGQEHKVGVHNATAGMIALENLAKKYFGERPVTHRWSAQNYRGADALPYIGRNHSGCFIATGFGTDGLTWGTVAARLIAAELLGHKSAFADLVKPGRLSPVKGGKSILEENVLVVKQLVKDYLTRPQNEKLAALKAGDSAIVDAEGETFAAYRAPDGELFAVSPVCTHVGCKVHWNSVETSWDCPCHGSRFRPDGTVIEGPALSPLKRKHTPDLAQGDPAA</sequence>
<dbReference type="PANTHER" id="PTHR13847:SF274">
    <property type="entry name" value="RIESKE 2FE-2S IRON-SULFUR PROTEIN YHFW-RELATED"/>
    <property type="match status" value="1"/>
</dbReference>
<dbReference type="Gene3D" id="2.102.10.10">
    <property type="entry name" value="Rieske [2Fe-2S] iron-sulphur domain"/>
    <property type="match status" value="1"/>
</dbReference>
<dbReference type="EMBL" id="JAEQND010000006">
    <property type="protein sequence ID" value="MBL0425980.1"/>
    <property type="molecule type" value="Genomic_DNA"/>
</dbReference>